<sequence length="348" mass="37779">MKKVKVVIVDDSAFMRQVLKGLLEEDGRIEVIGTLRNGKDALEKLPLLQPDVVTMDVEMPIMDGLETLQQLMKEYPLPVVMCSSTTKEGAENTIIAMQYGAVDFITKPTSMMKFDSATFGYTVIDKVVSAASANIGRKVHDTSITPVVLPFSPSKGKKKKLVCIGVSTGGPRALQEVLAKFPAEIDFPVLIVQHMPAGFTKSLAVRLNACSQITVKEAEHGESLQNGVAYIAPGDFHMKIMKKGMTAEIGLTKEAPRRGHRPSVDTLFESLVGWDDYHQVHVVMTGMGSDGTEGLVALKREQSVITIAQSKETSVVFGMPKSAIAASVVDHIVDVEEIAKSIMKYSSL</sequence>
<comment type="similarity">
    <text evidence="3">Belongs to the CheB family.</text>
</comment>
<proteinExistence type="inferred from homology"/>
<dbReference type="GO" id="GO:0050568">
    <property type="term" value="F:protein-glutamine glutaminase activity"/>
    <property type="evidence" value="ECO:0007669"/>
    <property type="project" value="UniProtKB-UniRule"/>
</dbReference>
<dbReference type="EC" id="3.5.1.44" evidence="3"/>
<protein>
    <recommendedName>
        <fullName evidence="3">Protein-glutamate methylesterase/protein-glutamine glutaminase</fullName>
        <ecNumber evidence="3">3.1.1.61</ecNumber>
        <ecNumber evidence="3">3.5.1.44</ecNumber>
    </recommendedName>
</protein>
<dbReference type="Gene3D" id="3.40.50.2300">
    <property type="match status" value="1"/>
</dbReference>
<evidence type="ECO:0000313" key="9">
    <source>
        <dbReference type="Proteomes" id="UP000605259"/>
    </source>
</evidence>
<comment type="PTM">
    <text evidence="3">Phosphorylated by CheA. Phosphorylation of the N-terminal regulatory domain activates the methylesterase activity.</text>
</comment>
<dbReference type="PIRSF" id="PIRSF000876">
    <property type="entry name" value="RR_chemtxs_CheB"/>
    <property type="match status" value="1"/>
</dbReference>
<comment type="domain">
    <text evidence="3">Contains a C-terminal catalytic domain, and an N-terminal region which modulates catalytic activity.</text>
</comment>
<dbReference type="SUPFAM" id="SSF52738">
    <property type="entry name" value="Methylesterase CheB, C-terminal domain"/>
    <property type="match status" value="1"/>
</dbReference>
<feature type="modified residue" description="4-aspartylphosphate" evidence="3 5">
    <location>
        <position position="56"/>
    </location>
</feature>
<evidence type="ECO:0000259" key="6">
    <source>
        <dbReference type="PROSITE" id="PS50110"/>
    </source>
</evidence>
<dbReference type="HAMAP" id="MF_00099">
    <property type="entry name" value="CheB_chemtxs"/>
    <property type="match status" value="1"/>
</dbReference>
<dbReference type="RefSeq" id="WP_188387696.1">
    <property type="nucleotide sequence ID" value="NZ_BMFK01000001.1"/>
</dbReference>
<dbReference type="InterPro" id="IPR035909">
    <property type="entry name" value="CheB_C"/>
</dbReference>
<dbReference type="GO" id="GO:0006935">
    <property type="term" value="P:chemotaxis"/>
    <property type="evidence" value="ECO:0007669"/>
    <property type="project" value="UniProtKB-UniRule"/>
</dbReference>
<comment type="function">
    <text evidence="3">Involved in chemotaxis. Part of a chemotaxis signal transduction system that modulates chemotaxis in response to various stimuli. Catalyzes the demethylation of specific methylglutamate residues introduced into the chemoreceptors (methyl-accepting chemotaxis proteins or MCP) by CheR. Also mediates the irreversible deamidation of specific glutamine residues to glutamic acid.</text>
</comment>
<dbReference type="InterPro" id="IPR011006">
    <property type="entry name" value="CheY-like_superfamily"/>
</dbReference>
<dbReference type="InterPro" id="IPR000673">
    <property type="entry name" value="Sig_transdc_resp-reg_Me-estase"/>
</dbReference>
<dbReference type="PROSITE" id="PS50110">
    <property type="entry name" value="RESPONSE_REGULATORY"/>
    <property type="match status" value="1"/>
</dbReference>
<dbReference type="GO" id="GO:0005737">
    <property type="term" value="C:cytoplasm"/>
    <property type="evidence" value="ECO:0007669"/>
    <property type="project" value="UniProtKB-SubCell"/>
</dbReference>
<evidence type="ECO:0000256" key="1">
    <source>
        <dbReference type="ARBA" id="ARBA00022801"/>
    </source>
</evidence>
<dbReference type="SUPFAM" id="SSF52172">
    <property type="entry name" value="CheY-like"/>
    <property type="match status" value="1"/>
</dbReference>
<organism evidence="8 9">
    <name type="scientific">Priestia taiwanensis</name>
    <dbReference type="NCBI Taxonomy" id="1347902"/>
    <lineage>
        <taxon>Bacteria</taxon>
        <taxon>Bacillati</taxon>
        <taxon>Bacillota</taxon>
        <taxon>Bacilli</taxon>
        <taxon>Bacillales</taxon>
        <taxon>Bacillaceae</taxon>
        <taxon>Priestia</taxon>
    </lineage>
</organism>
<reference evidence="8" key="2">
    <citation type="submission" date="2020-09" db="EMBL/GenBank/DDBJ databases">
        <authorList>
            <person name="Sun Q."/>
            <person name="Zhou Y."/>
        </authorList>
    </citation>
    <scope>NUCLEOTIDE SEQUENCE</scope>
    <source>
        <strain evidence="8">CGMCC 1.12698</strain>
    </source>
</reference>
<dbReference type="GO" id="GO:0000156">
    <property type="term" value="F:phosphorelay response regulator activity"/>
    <property type="evidence" value="ECO:0007669"/>
    <property type="project" value="InterPro"/>
</dbReference>
<dbReference type="InterPro" id="IPR008248">
    <property type="entry name" value="CheB-like"/>
</dbReference>
<dbReference type="NCBIfam" id="NF001965">
    <property type="entry name" value="PRK00742.1"/>
    <property type="match status" value="1"/>
</dbReference>
<dbReference type="Pfam" id="PF01339">
    <property type="entry name" value="CheB_methylest"/>
    <property type="match status" value="1"/>
</dbReference>
<comment type="subcellular location">
    <subcellularLocation>
        <location evidence="3">Cytoplasm</location>
    </subcellularLocation>
</comment>
<keyword evidence="3" id="KW-0963">Cytoplasm</keyword>
<dbReference type="PROSITE" id="PS50122">
    <property type="entry name" value="CHEB"/>
    <property type="match status" value="1"/>
</dbReference>
<evidence type="ECO:0000256" key="5">
    <source>
        <dbReference type="PROSITE-ProRule" id="PRU00169"/>
    </source>
</evidence>
<evidence type="ECO:0000259" key="7">
    <source>
        <dbReference type="PROSITE" id="PS50122"/>
    </source>
</evidence>
<feature type="active site" evidence="3 4">
    <location>
        <position position="167"/>
    </location>
</feature>
<dbReference type="InterPro" id="IPR001789">
    <property type="entry name" value="Sig_transdc_resp-reg_receiver"/>
</dbReference>
<dbReference type="Proteomes" id="UP000605259">
    <property type="component" value="Unassembled WGS sequence"/>
</dbReference>
<reference evidence="8" key="1">
    <citation type="journal article" date="2014" name="Int. J. Syst. Evol. Microbiol.">
        <title>Complete genome sequence of Corynebacterium casei LMG S-19264T (=DSM 44701T), isolated from a smear-ripened cheese.</title>
        <authorList>
            <consortium name="US DOE Joint Genome Institute (JGI-PGF)"/>
            <person name="Walter F."/>
            <person name="Albersmeier A."/>
            <person name="Kalinowski J."/>
            <person name="Ruckert C."/>
        </authorList>
    </citation>
    <scope>NUCLEOTIDE SEQUENCE</scope>
    <source>
        <strain evidence="8">CGMCC 1.12698</strain>
    </source>
</reference>
<feature type="active site" evidence="3 4">
    <location>
        <position position="290"/>
    </location>
</feature>
<dbReference type="PANTHER" id="PTHR42872:SF3">
    <property type="entry name" value="PROTEIN-GLUTAMATE METHYLESTERASE_PROTEIN-GLUTAMINE GLUTAMINASE 1"/>
    <property type="match status" value="1"/>
</dbReference>
<name>A0A917AQ04_9BACI</name>
<dbReference type="AlphaFoldDB" id="A0A917AQ04"/>
<keyword evidence="9" id="KW-1185">Reference proteome</keyword>
<dbReference type="SMART" id="SM00448">
    <property type="entry name" value="REC"/>
    <property type="match status" value="1"/>
</dbReference>
<feature type="domain" description="Response regulatory" evidence="6">
    <location>
        <begin position="5"/>
        <end position="122"/>
    </location>
</feature>
<gene>
    <name evidence="3 8" type="primary">cheB</name>
    <name evidence="8" type="ORF">GCM10007140_14460</name>
</gene>
<dbReference type="CDD" id="cd16432">
    <property type="entry name" value="CheB_Rec"/>
    <property type="match status" value="1"/>
</dbReference>
<comment type="catalytic activity">
    <reaction evidence="2 3">
        <text>[protein]-L-glutamate 5-O-methyl ester + H2O = L-glutamyl-[protein] + methanol + H(+)</text>
        <dbReference type="Rhea" id="RHEA:23236"/>
        <dbReference type="Rhea" id="RHEA-COMP:10208"/>
        <dbReference type="Rhea" id="RHEA-COMP:10311"/>
        <dbReference type="ChEBI" id="CHEBI:15377"/>
        <dbReference type="ChEBI" id="CHEBI:15378"/>
        <dbReference type="ChEBI" id="CHEBI:17790"/>
        <dbReference type="ChEBI" id="CHEBI:29973"/>
        <dbReference type="ChEBI" id="CHEBI:82795"/>
        <dbReference type="EC" id="3.1.1.61"/>
    </reaction>
</comment>
<evidence type="ECO:0000256" key="2">
    <source>
        <dbReference type="ARBA" id="ARBA00048267"/>
    </source>
</evidence>
<dbReference type="CDD" id="cd17541">
    <property type="entry name" value="REC_CheB-like"/>
    <property type="match status" value="1"/>
</dbReference>
<accession>A0A917AQ04</accession>
<evidence type="ECO:0000313" key="8">
    <source>
        <dbReference type="EMBL" id="GGE65381.1"/>
    </source>
</evidence>
<dbReference type="GO" id="GO:0008984">
    <property type="term" value="F:protein-glutamate methylesterase activity"/>
    <property type="evidence" value="ECO:0007669"/>
    <property type="project" value="UniProtKB-UniRule"/>
</dbReference>
<keyword evidence="3 4" id="KW-0145">Chemotaxis</keyword>
<dbReference type="PANTHER" id="PTHR42872">
    <property type="entry name" value="PROTEIN-GLUTAMATE METHYLESTERASE/PROTEIN-GLUTAMINE GLUTAMINASE"/>
    <property type="match status" value="1"/>
</dbReference>
<evidence type="ECO:0000256" key="3">
    <source>
        <dbReference type="HAMAP-Rule" id="MF_00099"/>
    </source>
</evidence>
<keyword evidence="3 5" id="KW-0597">Phosphoprotein</keyword>
<comment type="catalytic activity">
    <reaction evidence="3">
        <text>L-glutaminyl-[protein] + H2O = L-glutamyl-[protein] + NH4(+)</text>
        <dbReference type="Rhea" id="RHEA:16441"/>
        <dbReference type="Rhea" id="RHEA-COMP:10207"/>
        <dbReference type="Rhea" id="RHEA-COMP:10208"/>
        <dbReference type="ChEBI" id="CHEBI:15377"/>
        <dbReference type="ChEBI" id="CHEBI:28938"/>
        <dbReference type="ChEBI" id="CHEBI:29973"/>
        <dbReference type="ChEBI" id="CHEBI:30011"/>
        <dbReference type="EC" id="3.5.1.44"/>
    </reaction>
</comment>
<dbReference type="EMBL" id="BMFK01000001">
    <property type="protein sequence ID" value="GGE65381.1"/>
    <property type="molecule type" value="Genomic_DNA"/>
</dbReference>
<comment type="caution">
    <text evidence="8">The sequence shown here is derived from an EMBL/GenBank/DDBJ whole genome shotgun (WGS) entry which is preliminary data.</text>
</comment>
<feature type="active site" evidence="3 4">
    <location>
        <position position="194"/>
    </location>
</feature>
<dbReference type="Gene3D" id="3.40.50.180">
    <property type="entry name" value="Methylesterase CheB, C-terminal domain"/>
    <property type="match status" value="1"/>
</dbReference>
<dbReference type="EC" id="3.1.1.61" evidence="3"/>
<evidence type="ECO:0000256" key="4">
    <source>
        <dbReference type="PROSITE-ProRule" id="PRU00050"/>
    </source>
</evidence>
<feature type="domain" description="CheB-type methylesterase" evidence="7">
    <location>
        <begin position="153"/>
        <end position="348"/>
    </location>
</feature>
<dbReference type="Pfam" id="PF00072">
    <property type="entry name" value="Response_reg"/>
    <property type="match status" value="1"/>
</dbReference>
<keyword evidence="1 3" id="KW-0378">Hydrolase</keyword>